<feature type="region of interest" description="Disordered" evidence="1">
    <location>
        <begin position="1"/>
        <end position="49"/>
    </location>
</feature>
<name>A0AAV2D932_9ROSI</name>
<gene>
    <name evidence="2" type="ORF">LTRI10_LOCUS12519</name>
</gene>
<organism evidence="2 3">
    <name type="scientific">Linum trigynum</name>
    <dbReference type="NCBI Taxonomy" id="586398"/>
    <lineage>
        <taxon>Eukaryota</taxon>
        <taxon>Viridiplantae</taxon>
        <taxon>Streptophyta</taxon>
        <taxon>Embryophyta</taxon>
        <taxon>Tracheophyta</taxon>
        <taxon>Spermatophyta</taxon>
        <taxon>Magnoliopsida</taxon>
        <taxon>eudicotyledons</taxon>
        <taxon>Gunneridae</taxon>
        <taxon>Pentapetalae</taxon>
        <taxon>rosids</taxon>
        <taxon>fabids</taxon>
        <taxon>Malpighiales</taxon>
        <taxon>Linaceae</taxon>
        <taxon>Linum</taxon>
    </lineage>
</organism>
<dbReference type="EMBL" id="OZ034815">
    <property type="protein sequence ID" value="CAL1370389.1"/>
    <property type="molecule type" value="Genomic_DNA"/>
</dbReference>
<protein>
    <submittedName>
        <fullName evidence="2">Uncharacterized protein</fullName>
    </submittedName>
</protein>
<sequence length="95" mass="10684">MRPVVDPALVEPDAEVPPPEEPRARAPSRRRRSALQRLVPPPPAGDPLIQRMYRPETQVMGVTSDSTDRPTSLSRWLVAKASFQMMSRGLRPSER</sequence>
<proteinExistence type="predicted"/>
<dbReference type="Proteomes" id="UP001497516">
    <property type="component" value="Chromosome 2"/>
</dbReference>
<keyword evidence="3" id="KW-1185">Reference proteome</keyword>
<dbReference type="AlphaFoldDB" id="A0AAV2D932"/>
<evidence type="ECO:0000313" key="3">
    <source>
        <dbReference type="Proteomes" id="UP001497516"/>
    </source>
</evidence>
<reference evidence="2 3" key="1">
    <citation type="submission" date="2024-04" db="EMBL/GenBank/DDBJ databases">
        <authorList>
            <person name="Fracassetti M."/>
        </authorList>
    </citation>
    <scope>NUCLEOTIDE SEQUENCE [LARGE SCALE GENOMIC DNA]</scope>
</reference>
<evidence type="ECO:0000313" key="2">
    <source>
        <dbReference type="EMBL" id="CAL1370389.1"/>
    </source>
</evidence>
<evidence type="ECO:0000256" key="1">
    <source>
        <dbReference type="SAM" id="MobiDB-lite"/>
    </source>
</evidence>
<accession>A0AAV2D932</accession>